<feature type="transmembrane region" description="Helical" evidence="8">
    <location>
        <begin position="56"/>
        <end position="79"/>
    </location>
</feature>
<dbReference type="Gene3D" id="1.20.1540.10">
    <property type="entry name" value="Rhomboid-like"/>
    <property type="match status" value="1"/>
</dbReference>
<dbReference type="GO" id="GO:0006508">
    <property type="term" value="P:proteolysis"/>
    <property type="evidence" value="ECO:0007669"/>
    <property type="project" value="UniProtKB-KW"/>
</dbReference>
<comment type="caution">
    <text evidence="10">The sequence shown here is derived from an EMBL/GenBank/DDBJ whole genome shotgun (WGS) entry which is preliminary data.</text>
</comment>
<keyword evidence="6 8" id="KW-1133">Transmembrane helix</keyword>
<sequence length="196" mass="21212">MPPYMHTLAHHWTRALTLAAALLLLQAGGGAARDALRFSRQAIEHGEWWRLFCAHFVHLGWAHAALNALGVLLCCALAPQLFNRHVWLKTAGLALGVGALLWWCSPEVSAYVGLSGVLYGLFVLGLLPQAWRGDRLAALALLATAGWMLWQWGVGPSTAEQTMIGGRIISIAHVYGFGLGFAGALVTTLSQQEKHQ</sequence>
<gene>
    <name evidence="10" type="ORF">C7440_3226</name>
</gene>
<reference evidence="10 11" key="1">
    <citation type="submission" date="2018-04" db="EMBL/GenBank/DDBJ databases">
        <title>Genomic Encyclopedia of Type Strains, Phase IV (KMG-IV): sequencing the most valuable type-strain genomes for metagenomic binning, comparative biology and taxonomic classification.</title>
        <authorList>
            <person name="Goeker M."/>
        </authorList>
    </citation>
    <scope>NUCLEOTIDE SEQUENCE [LARGE SCALE GENOMIC DNA]</scope>
    <source>
        <strain evidence="10 11">DSM 10065</strain>
    </source>
</reference>
<evidence type="ECO:0000256" key="8">
    <source>
        <dbReference type="SAM" id="Phobius"/>
    </source>
</evidence>
<dbReference type="STRING" id="1231391.GCA_000308195_02201"/>
<dbReference type="Proteomes" id="UP000246145">
    <property type="component" value="Unassembled WGS sequence"/>
</dbReference>
<keyword evidence="4 8" id="KW-0812">Transmembrane</keyword>
<proteinExistence type="inferred from homology"/>
<dbReference type="InterPro" id="IPR035952">
    <property type="entry name" value="Rhomboid-like_sf"/>
</dbReference>
<dbReference type="Pfam" id="PF01694">
    <property type="entry name" value="Rhomboid"/>
    <property type="match status" value="1"/>
</dbReference>
<dbReference type="OrthoDB" id="196054at2"/>
<evidence type="ECO:0000313" key="10">
    <source>
        <dbReference type="EMBL" id="PVY61059.1"/>
    </source>
</evidence>
<dbReference type="NCBIfam" id="TIGR03902">
    <property type="entry name" value="rhom_GG_sort"/>
    <property type="match status" value="1"/>
</dbReference>
<dbReference type="SUPFAM" id="SSF144091">
    <property type="entry name" value="Rhomboid-like"/>
    <property type="match status" value="1"/>
</dbReference>
<feature type="transmembrane region" description="Helical" evidence="8">
    <location>
        <begin position="109"/>
        <end position="127"/>
    </location>
</feature>
<dbReference type="GO" id="GO:0004252">
    <property type="term" value="F:serine-type endopeptidase activity"/>
    <property type="evidence" value="ECO:0007669"/>
    <property type="project" value="InterPro"/>
</dbReference>
<evidence type="ECO:0000259" key="9">
    <source>
        <dbReference type="Pfam" id="PF01694"/>
    </source>
</evidence>
<dbReference type="InterPro" id="IPR022764">
    <property type="entry name" value="Peptidase_S54_rhomboid_dom"/>
</dbReference>
<dbReference type="InterPro" id="IPR023826">
    <property type="entry name" value="Rhom-like_SP_proteobac"/>
</dbReference>
<name>A0A2U1CJ74_9BURK</name>
<dbReference type="PANTHER" id="PTHR43066:SF1">
    <property type="entry name" value="RHOMBOID PROTEIN 2"/>
    <property type="match status" value="1"/>
</dbReference>
<organism evidence="10 11">
    <name type="scientific">Pusillimonas noertemannii</name>
    <dbReference type="NCBI Taxonomy" id="305977"/>
    <lineage>
        <taxon>Bacteria</taxon>
        <taxon>Pseudomonadati</taxon>
        <taxon>Pseudomonadota</taxon>
        <taxon>Betaproteobacteria</taxon>
        <taxon>Burkholderiales</taxon>
        <taxon>Alcaligenaceae</taxon>
        <taxon>Pusillimonas</taxon>
    </lineage>
</organism>
<protein>
    <submittedName>
        <fullName evidence="10">Rhomboid family GlyGly-CTERM serine protease</fullName>
    </submittedName>
</protein>
<keyword evidence="3 10" id="KW-0645">Protease</keyword>
<evidence type="ECO:0000256" key="7">
    <source>
        <dbReference type="ARBA" id="ARBA00023136"/>
    </source>
</evidence>
<dbReference type="EMBL" id="QEKO01000005">
    <property type="protein sequence ID" value="PVY61059.1"/>
    <property type="molecule type" value="Genomic_DNA"/>
</dbReference>
<evidence type="ECO:0000256" key="5">
    <source>
        <dbReference type="ARBA" id="ARBA00022801"/>
    </source>
</evidence>
<dbReference type="GO" id="GO:0016020">
    <property type="term" value="C:membrane"/>
    <property type="evidence" value="ECO:0007669"/>
    <property type="project" value="UniProtKB-SubCell"/>
</dbReference>
<evidence type="ECO:0000256" key="2">
    <source>
        <dbReference type="ARBA" id="ARBA00009045"/>
    </source>
</evidence>
<accession>A0A2U1CJ74</accession>
<evidence type="ECO:0000313" key="11">
    <source>
        <dbReference type="Proteomes" id="UP000246145"/>
    </source>
</evidence>
<feature type="domain" description="Peptidase S54 rhomboid" evidence="9">
    <location>
        <begin position="46"/>
        <end position="186"/>
    </location>
</feature>
<keyword evidence="5" id="KW-0378">Hydrolase</keyword>
<dbReference type="AlphaFoldDB" id="A0A2U1CJ74"/>
<comment type="similarity">
    <text evidence="2">Belongs to the peptidase S54 family.</text>
</comment>
<evidence type="ECO:0000256" key="1">
    <source>
        <dbReference type="ARBA" id="ARBA00004141"/>
    </source>
</evidence>
<comment type="subcellular location">
    <subcellularLocation>
        <location evidence="1">Membrane</location>
        <topology evidence="1">Multi-pass membrane protein</topology>
    </subcellularLocation>
</comment>
<feature type="transmembrane region" description="Helical" evidence="8">
    <location>
        <begin position="164"/>
        <end position="186"/>
    </location>
</feature>
<evidence type="ECO:0000256" key="4">
    <source>
        <dbReference type="ARBA" id="ARBA00022692"/>
    </source>
</evidence>
<evidence type="ECO:0000256" key="6">
    <source>
        <dbReference type="ARBA" id="ARBA00022989"/>
    </source>
</evidence>
<feature type="transmembrane region" description="Helical" evidence="8">
    <location>
        <begin position="136"/>
        <end position="152"/>
    </location>
</feature>
<evidence type="ECO:0000256" key="3">
    <source>
        <dbReference type="ARBA" id="ARBA00022670"/>
    </source>
</evidence>
<keyword evidence="7 8" id="KW-0472">Membrane</keyword>
<keyword evidence="11" id="KW-1185">Reference proteome</keyword>
<dbReference type="PANTHER" id="PTHR43066">
    <property type="entry name" value="RHOMBOID-RELATED PROTEIN"/>
    <property type="match status" value="1"/>
</dbReference>